<evidence type="ECO:0000313" key="2">
    <source>
        <dbReference type="EMBL" id="KAJ1141237.1"/>
    </source>
</evidence>
<proteinExistence type="predicted"/>
<reference evidence="2" key="1">
    <citation type="journal article" date="2022" name="bioRxiv">
        <title>Sequencing and chromosome-scale assembly of the giantPleurodeles waltlgenome.</title>
        <authorList>
            <person name="Brown T."/>
            <person name="Elewa A."/>
            <person name="Iarovenko S."/>
            <person name="Subramanian E."/>
            <person name="Araus A.J."/>
            <person name="Petzold A."/>
            <person name="Susuki M."/>
            <person name="Suzuki K.-i.T."/>
            <person name="Hayashi T."/>
            <person name="Toyoda A."/>
            <person name="Oliveira C."/>
            <person name="Osipova E."/>
            <person name="Leigh N.D."/>
            <person name="Simon A."/>
            <person name="Yun M.H."/>
        </authorList>
    </citation>
    <scope>NUCLEOTIDE SEQUENCE</scope>
    <source>
        <strain evidence="2">20211129_DDA</strain>
        <tissue evidence="2">Liver</tissue>
    </source>
</reference>
<accession>A0AAV7QL14</accession>
<name>A0AAV7QL14_PLEWA</name>
<keyword evidence="3" id="KW-1185">Reference proteome</keyword>
<gene>
    <name evidence="2" type="ORF">NDU88_007571</name>
</gene>
<dbReference type="AlphaFoldDB" id="A0AAV7QL14"/>
<evidence type="ECO:0000313" key="3">
    <source>
        <dbReference type="Proteomes" id="UP001066276"/>
    </source>
</evidence>
<dbReference type="EMBL" id="JANPWB010000010">
    <property type="protein sequence ID" value="KAJ1141237.1"/>
    <property type="molecule type" value="Genomic_DNA"/>
</dbReference>
<protein>
    <submittedName>
        <fullName evidence="2">Uncharacterized protein</fullName>
    </submittedName>
</protein>
<organism evidence="2 3">
    <name type="scientific">Pleurodeles waltl</name>
    <name type="common">Iberian ribbed newt</name>
    <dbReference type="NCBI Taxonomy" id="8319"/>
    <lineage>
        <taxon>Eukaryota</taxon>
        <taxon>Metazoa</taxon>
        <taxon>Chordata</taxon>
        <taxon>Craniata</taxon>
        <taxon>Vertebrata</taxon>
        <taxon>Euteleostomi</taxon>
        <taxon>Amphibia</taxon>
        <taxon>Batrachia</taxon>
        <taxon>Caudata</taxon>
        <taxon>Salamandroidea</taxon>
        <taxon>Salamandridae</taxon>
        <taxon>Pleurodelinae</taxon>
        <taxon>Pleurodeles</taxon>
    </lineage>
</organism>
<dbReference type="Proteomes" id="UP001066276">
    <property type="component" value="Chromosome 6"/>
</dbReference>
<evidence type="ECO:0000256" key="1">
    <source>
        <dbReference type="SAM" id="MobiDB-lite"/>
    </source>
</evidence>
<feature type="region of interest" description="Disordered" evidence="1">
    <location>
        <begin position="33"/>
        <end position="55"/>
    </location>
</feature>
<comment type="caution">
    <text evidence="2">The sequence shown here is derived from an EMBL/GenBank/DDBJ whole genome shotgun (WGS) entry which is preliminary data.</text>
</comment>
<sequence length="108" mass="12168">MCKRAAPLRPTNYPSFYTLEGVRDDTVTAGNEGEARKFGSDGLTLPKVGPRTGRQLRSESGMLRRCGQQLAHRMWHRDCSIAEPVRGRDTMHIENQPALTGSWRRARS</sequence>